<evidence type="ECO:0000313" key="6">
    <source>
        <dbReference type="EMBL" id="KAI2649596.1"/>
    </source>
</evidence>
<dbReference type="InterPro" id="IPR043128">
    <property type="entry name" value="Rev_trsase/Diguanyl_cyclase"/>
</dbReference>
<dbReference type="CDD" id="cd01647">
    <property type="entry name" value="RT_LTR"/>
    <property type="match status" value="1"/>
</dbReference>
<evidence type="ECO:0000256" key="2">
    <source>
        <dbReference type="ARBA" id="ARBA00012180"/>
    </source>
</evidence>
<dbReference type="Gene3D" id="3.30.420.10">
    <property type="entry name" value="Ribonuclease H-like superfamily/Ribonuclease H"/>
    <property type="match status" value="1"/>
</dbReference>
<dbReference type="PROSITE" id="PS50994">
    <property type="entry name" value="INTEGRASE"/>
    <property type="match status" value="1"/>
</dbReference>
<organism evidence="6 7">
    <name type="scientific">Labeo rohita</name>
    <name type="common">Indian major carp</name>
    <name type="synonym">Cyprinus rohita</name>
    <dbReference type="NCBI Taxonomy" id="84645"/>
    <lineage>
        <taxon>Eukaryota</taxon>
        <taxon>Metazoa</taxon>
        <taxon>Chordata</taxon>
        <taxon>Craniata</taxon>
        <taxon>Vertebrata</taxon>
        <taxon>Euteleostomi</taxon>
        <taxon>Actinopterygii</taxon>
        <taxon>Neopterygii</taxon>
        <taxon>Teleostei</taxon>
        <taxon>Ostariophysi</taxon>
        <taxon>Cypriniformes</taxon>
        <taxon>Cyprinidae</taxon>
        <taxon>Labeoninae</taxon>
        <taxon>Labeonini</taxon>
        <taxon>Labeo</taxon>
    </lineage>
</organism>
<feature type="region of interest" description="Disordered" evidence="3">
    <location>
        <begin position="94"/>
        <end position="125"/>
    </location>
</feature>
<dbReference type="InterPro" id="IPR000477">
    <property type="entry name" value="RT_dom"/>
</dbReference>
<dbReference type="InterPro" id="IPR001584">
    <property type="entry name" value="Integrase_cat-core"/>
</dbReference>
<evidence type="ECO:0000256" key="3">
    <source>
        <dbReference type="SAM" id="MobiDB-lite"/>
    </source>
</evidence>
<name>A0ABQ8LFW6_LABRO</name>
<gene>
    <name evidence="6" type="ORF">H4Q32_015572</name>
</gene>
<dbReference type="Gene3D" id="3.30.70.270">
    <property type="match status" value="1"/>
</dbReference>
<sequence>MSLFQRFRVHKKNSTQTFVEFAREKGILFDKWCTASKVTDFDSLRELVLLEEFKNCLPERVVVYLNEQKVTLLSHAAVLADKFVLTHKNVFAPARSEKTQSAPPQSQAGRSKSSPSHAHKLKLSDDTSCGSSVIVQGIEMDCIKAPLHRIHLESDLCKGFVRVAVRPSLPVKGVDFILGNDLAGGKSRNAGDVVDLSDSFFSPLFAAEEAVDTVVSSKKQPVENLESPSVTVSEADMLKIPVSRERVLAAQKEDTSLVTLFNSAVSSDSVKDMKCAYFVDSNLLMRKWCPKTDTDFEATRFPEAIPLRKITAPVIIKALVLQSLAISHHVSSPYHPESQGSLERFHQTLKSMLRKYCLETAWDWDEGVPLVLFAVRETMQESLGFSPAELVFGHQVRGPLKVLKEHMLSIESSPKTNILDYVSTFREHLHSACTLAKDSLASAQKGMKRKYDQKAVVCSFMPAVELEPSFEILAADEDDVVLRNAPQQCASDVPKQTNVLQHDINVGHAHPVKQHAYRLNAAKRSIMRQEVNYLLENGLAKPSSSPWSSPCLLVPKPDGTFRFCTDYRKVNAVTVPDSYPLPRMEDCVDNVGSAHFVSKLDMLKGYWQVPLTSRASEISAFVTPDTFLQYTSMAFGLRNAPATFQRLVNIVLADVPNCSAHLDDLVIYTMSWQEHLSSLRLVFERLSNASLTLNLAKCEFGKATVTYLGKEVGQGQVRPVEAKVTAILEFPVPITRRELRRFLVLAAPVFTSNFKLEIDASAVARG</sequence>
<dbReference type="Pfam" id="PF00078">
    <property type="entry name" value="RVT_1"/>
    <property type="match status" value="1"/>
</dbReference>
<dbReference type="SUPFAM" id="SSF47353">
    <property type="entry name" value="Retrovirus capsid dimerization domain-like"/>
    <property type="match status" value="1"/>
</dbReference>
<dbReference type="InterPro" id="IPR050951">
    <property type="entry name" value="Retrovirus_Pol_polyprotein"/>
</dbReference>
<keyword evidence="7" id="KW-1185">Reference proteome</keyword>
<dbReference type="InterPro" id="IPR036397">
    <property type="entry name" value="RNaseH_sf"/>
</dbReference>
<comment type="caution">
    <text evidence="6">The sequence shown here is derived from an EMBL/GenBank/DDBJ whole genome shotgun (WGS) entry which is preliminary data.</text>
</comment>
<evidence type="ECO:0000259" key="5">
    <source>
        <dbReference type="PROSITE" id="PS50994"/>
    </source>
</evidence>
<dbReference type="EC" id="3.1.26.4" evidence="2"/>
<dbReference type="SUPFAM" id="SSF53098">
    <property type="entry name" value="Ribonuclease H-like"/>
    <property type="match status" value="1"/>
</dbReference>
<dbReference type="PANTHER" id="PTHR37984:SF5">
    <property type="entry name" value="PROTEIN NYNRIN-LIKE"/>
    <property type="match status" value="1"/>
</dbReference>
<dbReference type="EMBL" id="JACTAM010000023">
    <property type="protein sequence ID" value="KAI2649596.1"/>
    <property type="molecule type" value="Genomic_DNA"/>
</dbReference>
<evidence type="ECO:0000256" key="1">
    <source>
        <dbReference type="ARBA" id="ARBA00010879"/>
    </source>
</evidence>
<dbReference type="InterPro" id="IPR012337">
    <property type="entry name" value="RNaseH-like_sf"/>
</dbReference>
<dbReference type="Gene3D" id="3.10.10.10">
    <property type="entry name" value="HIV Type 1 Reverse Transcriptase, subunit A, domain 1"/>
    <property type="match status" value="1"/>
</dbReference>
<dbReference type="InterPro" id="IPR043502">
    <property type="entry name" value="DNA/RNA_pol_sf"/>
</dbReference>
<comment type="similarity">
    <text evidence="1">Belongs to the beta type-B retroviral polymerase family. HERV class-II K(HML-2) pol subfamily.</text>
</comment>
<feature type="domain" description="Reverse transcriptase" evidence="4">
    <location>
        <begin position="535"/>
        <end position="712"/>
    </location>
</feature>
<reference evidence="6 7" key="1">
    <citation type="submission" date="2022-01" db="EMBL/GenBank/DDBJ databases">
        <title>A high-quality chromosome-level genome assembly of rohu carp, Labeo rohita.</title>
        <authorList>
            <person name="Arick M.A. II"/>
            <person name="Hsu C.-Y."/>
            <person name="Magbanua Z."/>
            <person name="Pechanova O."/>
            <person name="Grover C."/>
            <person name="Miller E."/>
            <person name="Thrash A."/>
            <person name="Ezzel L."/>
            <person name="Alam S."/>
            <person name="Benzie J."/>
            <person name="Hamilton M."/>
            <person name="Karsi A."/>
            <person name="Lawrence M.L."/>
            <person name="Peterson D.G."/>
        </authorList>
    </citation>
    <scope>NUCLEOTIDE SEQUENCE [LARGE SCALE GENOMIC DNA]</scope>
    <source>
        <strain evidence="7">BAU-BD-2019</strain>
        <tissue evidence="6">Blood</tissue>
    </source>
</reference>
<protein>
    <recommendedName>
        <fullName evidence="2">ribonuclease H</fullName>
        <ecNumber evidence="2">3.1.26.4</ecNumber>
    </recommendedName>
</protein>
<dbReference type="SUPFAM" id="SSF56672">
    <property type="entry name" value="DNA/RNA polymerases"/>
    <property type="match status" value="1"/>
</dbReference>
<dbReference type="Proteomes" id="UP000830375">
    <property type="component" value="Unassembled WGS sequence"/>
</dbReference>
<dbReference type="InterPro" id="IPR003309">
    <property type="entry name" value="SCAN_dom"/>
</dbReference>
<feature type="domain" description="Integrase catalytic" evidence="5">
    <location>
        <begin position="224"/>
        <end position="395"/>
    </location>
</feature>
<evidence type="ECO:0000313" key="7">
    <source>
        <dbReference type="Proteomes" id="UP000830375"/>
    </source>
</evidence>
<evidence type="ECO:0000259" key="4">
    <source>
        <dbReference type="PROSITE" id="PS50878"/>
    </source>
</evidence>
<dbReference type="Pfam" id="PF02023">
    <property type="entry name" value="SCAN"/>
    <property type="match status" value="1"/>
</dbReference>
<dbReference type="PROSITE" id="PS50878">
    <property type="entry name" value="RT_POL"/>
    <property type="match status" value="1"/>
</dbReference>
<feature type="compositionally biased region" description="Polar residues" evidence="3">
    <location>
        <begin position="99"/>
        <end position="116"/>
    </location>
</feature>
<dbReference type="PANTHER" id="PTHR37984">
    <property type="entry name" value="PROTEIN CBG26694"/>
    <property type="match status" value="1"/>
</dbReference>
<accession>A0ABQ8LFW6</accession>
<dbReference type="InterPro" id="IPR038269">
    <property type="entry name" value="SCAN_sf"/>
</dbReference>
<dbReference type="Gene3D" id="1.10.4020.10">
    <property type="entry name" value="DNA breaking-rejoining enzymes"/>
    <property type="match status" value="1"/>
</dbReference>
<proteinExistence type="inferred from homology"/>